<dbReference type="SUPFAM" id="SSF51735">
    <property type="entry name" value="NAD(P)-binding Rossmann-fold domains"/>
    <property type="match status" value="1"/>
</dbReference>
<name>A0A504JGI5_9FLAO</name>
<dbReference type="Gene3D" id="3.40.50.720">
    <property type="entry name" value="NAD(P)-binding Rossmann-like Domain"/>
    <property type="match status" value="1"/>
</dbReference>
<dbReference type="OrthoDB" id="596910at2"/>
<evidence type="ECO:0000259" key="1">
    <source>
        <dbReference type="Pfam" id="PF01370"/>
    </source>
</evidence>
<dbReference type="GO" id="GO:0004029">
    <property type="term" value="F:aldehyde dehydrogenase (NAD+) activity"/>
    <property type="evidence" value="ECO:0007669"/>
    <property type="project" value="TreeGrafter"/>
</dbReference>
<dbReference type="EMBL" id="VFWZ01000002">
    <property type="protein sequence ID" value="TPN87535.1"/>
    <property type="molecule type" value="Genomic_DNA"/>
</dbReference>
<dbReference type="RefSeq" id="WP_140592177.1">
    <property type="nucleotide sequence ID" value="NZ_VFWZ01000002.1"/>
</dbReference>
<dbReference type="AlphaFoldDB" id="A0A504JGI5"/>
<proteinExistence type="predicted"/>
<protein>
    <submittedName>
        <fullName evidence="2">NAD-dependent epimerase/dehydratase family protein</fullName>
    </submittedName>
</protein>
<comment type="caution">
    <text evidence="2">The sequence shown here is derived from an EMBL/GenBank/DDBJ whole genome shotgun (WGS) entry which is preliminary data.</text>
</comment>
<dbReference type="PANTHER" id="PTHR48079:SF6">
    <property type="entry name" value="NAD(P)-BINDING DOMAIN-CONTAINING PROTEIN-RELATED"/>
    <property type="match status" value="1"/>
</dbReference>
<gene>
    <name evidence="2" type="ORF">FHK87_08100</name>
</gene>
<dbReference type="PANTHER" id="PTHR48079">
    <property type="entry name" value="PROTEIN YEEZ"/>
    <property type="match status" value="1"/>
</dbReference>
<dbReference type="GO" id="GO:0005737">
    <property type="term" value="C:cytoplasm"/>
    <property type="evidence" value="ECO:0007669"/>
    <property type="project" value="TreeGrafter"/>
</dbReference>
<organism evidence="2 3">
    <name type="scientific">Aquimarina algicola</name>
    <dbReference type="NCBI Taxonomy" id="2589995"/>
    <lineage>
        <taxon>Bacteria</taxon>
        <taxon>Pseudomonadati</taxon>
        <taxon>Bacteroidota</taxon>
        <taxon>Flavobacteriia</taxon>
        <taxon>Flavobacteriales</taxon>
        <taxon>Flavobacteriaceae</taxon>
        <taxon>Aquimarina</taxon>
    </lineage>
</organism>
<dbReference type="InterPro" id="IPR051783">
    <property type="entry name" value="NAD(P)-dependent_oxidoreduct"/>
</dbReference>
<evidence type="ECO:0000313" key="3">
    <source>
        <dbReference type="Proteomes" id="UP000315540"/>
    </source>
</evidence>
<dbReference type="Pfam" id="PF01370">
    <property type="entry name" value="Epimerase"/>
    <property type="match status" value="1"/>
</dbReference>
<reference evidence="2 3" key="1">
    <citation type="submission" date="2019-06" db="EMBL/GenBank/DDBJ databases">
        <authorList>
            <person name="Meng X."/>
        </authorList>
    </citation>
    <scope>NUCLEOTIDE SEQUENCE [LARGE SCALE GENOMIC DNA]</scope>
    <source>
        <strain evidence="2 3">M625</strain>
    </source>
</reference>
<dbReference type="InterPro" id="IPR036291">
    <property type="entry name" value="NAD(P)-bd_dom_sf"/>
</dbReference>
<dbReference type="InterPro" id="IPR001509">
    <property type="entry name" value="Epimerase_deHydtase"/>
</dbReference>
<keyword evidence="3" id="KW-1185">Reference proteome</keyword>
<feature type="domain" description="NAD-dependent epimerase/dehydratase" evidence="1">
    <location>
        <begin position="2"/>
        <end position="203"/>
    </location>
</feature>
<evidence type="ECO:0000313" key="2">
    <source>
        <dbReference type="EMBL" id="TPN87535.1"/>
    </source>
</evidence>
<sequence length="336" mass="38247">MVLVTGATGLVGTHMLIKLIKEQSQIRALYRTEAKKEKAKTVFLSYFSKKEEYLFDTIDWVKADINDIPALSEAFKGITHVYHCAAIISFDISQYKKLRKVNIEGTANIVNLSLVHNVQKLCHVSSIATLGDSINGQLIDENAEWNPEVKNSVYAITKYGAEMEVWRGTQEGLNAIIVNPGVIIGPGFFYDGSGYIFKKIYNGMPYYTNGVTGYVGIEDVVNLMFLLTNSEFTRERYIVVSENLSFQKAFEMIAKHLQKPIPKKEITPFLMKGAYYMQRFGRVLFNTKQVIFKPSIKSAFSKSIYKNDKIIQALDYNFIPIENTIKKTAKFFLENR</sequence>
<dbReference type="Proteomes" id="UP000315540">
    <property type="component" value="Unassembled WGS sequence"/>
</dbReference>
<accession>A0A504JGI5</accession>